<feature type="region of interest" description="Disordered" evidence="11">
    <location>
        <begin position="65"/>
        <end position="85"/>
    </location>
</feature>
<dbReference type="STRING" id="599839.J4GPT5"/>
<keyword evidence="3 10" id="KW-0808">Transferase</keyword>
<dbReference type="PANTHER" id="PTHR14269">
    <property type="entry name" value="CDP-DIACYLGLYCEROL--GLYCEROL-3-PHOSPHATE 3-PHOSPHATIDYLTRANSFERASE-RELATED"/>
    <property type="match status" value="1"/>
</dbReference>
<gene>
    <name evidence="12" type="ORF">FIBRA_04785</name>
</gene>
<evidence type="ECO:0000313" key="13">
    <source>
        <dbReference type="Proteomes" id="UP000006352"/>
    </source>
</evidence>
<dbReference type="GO" id="GO:0016020">
    <property type="term" value="C:membrane"/>
    <property type="evidence" value="ECO:0007669"/>
    <property type="project" value="UniProtKB-SubCell"/>
</dbReference>
<evidence type="ECO:0000256" key="9">
    <source>
        <dbReference type="ARBA" id="ARBA00023264"/>
    </source>
</evidence>
<evidence type="ECO:0000256" key="1">
    <source>
        <dbReference type="ARBA" id="ARBA00004141"/>
    </source>
</evidence>
<dbReference type="RefSeq" id="XP_012181963.1">
    <property type="nucleotide sequence ID" value="XM_012326573.1"/>
</dbReference>
<keyword evidence="13" id="KW-1185">Reference proteome</keyword>
<evidence type="ECO:0000256" key="5">
    <source>
        <dbReference type="ARBA" id="ARBA00022989"/>
    </source>
</evidence>
<dbReference type="InParanoid" id="J4GPT5"/>
<evidence type="ECO:0000256" key="3">
    <source>
        <dbReference type="ARBA" id="ARBA00022679"/>
    </source>
</evidence>
<keyword evidence="5" id="KW-1133">Transmembrane helix</keyword>
<dbReference type="Gene3D" id="1.20.120.1760">
    <property type="match status" value="1"/>
</dbReference>
<evidence type="ECO:0000256" key="4">
    <source>
        <dbReference type="ARBA" id="ARBA00022692"/>
    </source>
</evidence>
<feature type="compositionally biased region" description="Basic and acidic residues" evidence="11">
    <location>
        <begin position="76"/>
        <end position="85"/>
    </location>
</feature>
<dbReference type="GeneID" id="24097591"/>
<dbReference type="HOGENOM" id="CLU_051314_0_2_1"/>
<evidence type="ECO:0000256" key="10">
    <source>
        <dbReference type="RuleBase" id="RU003750"/>
    </source>
</evidence>
<dbReference type="PROSITE" id="PS00379">
    <property type="entry name" value="CDP_ALCOHOL_P_TRANSF"/>
    <property type="match status" value="1"/>
</dbReference>
<keyword evidence="2" id="KW-0444">Lipid biosynthesis</keyword>
<proteinExistence type="inferred from homology"/>
<name>J4GPT5_9APHY</name>
<dbReference type="InterPro" id="IPR048254">
    <property type="entry name" value="CDP_ALCOHOL_P_TRANSF_CS"/>
</dbReference>
<accession>J4GPT5</accession>
<dbReference type="InterPro" id="IPR050324">
    <property type="entry name" value="CDP-alcohol_PTase-I"/>
</dbReference>
<feature type="region of interest" description="Disordered" evidence="11">
    <location>
        <begin position="1"/>
        <end position="29"/>
    </location>
</feature>
<evidence type="ECO:0000256" key="7">
    <source>
        <dbReference type="ARBA" id="ARBA00023136"/>
    </source>
</evidence>
<dbReference type="PANTHER" id="PTHR14269:SF60">
    <property type="entry name" value="CARDIOLIPIN SYNTHASE (CMP-FORMING)"/>
    <property type="match status" value="1"/>
</dbReference>
<evidence type="ECO:0008006" key="14">
    <source>
        <dbReference type="Google" id="ProtNLM"/>
    </source>
</evidence>
<dbReference type="AlphaFoldDB" id="J4GPT5"/>
<organism evidence="12 13">
    <name type="scientific">Fibroporia radiculosa</name>
    <dbReference type="NCBI Taxonomy" id="599839"/>
    <lineage>
        <taxon>Eukaryota</taxon>
        <taxon>Fungi</taxon>
        <taxon>Dikarya</taxon>
        <taxon>Basidiomycota</taxon>
        <taxon>Agaricomycotina</taxon>
        <taxon>Agaricomycetes</taxon>
        <taxon>Polyporales</taxon>
        <taxon>Fibroporiaceae</taxon>
        <taxon>Fibroporia</taxon>
    </lineage>
</organism>
<dbReference type="GO" id="GO:0043337">
    <property type="term" value="F:cardiolipin synthase (CMP-forming)"/>
    <property type="evidence" value="ECO:0007669"/>
    <property type="project" value="TreeGrafter"/>
</dbReference>
<keyword evidence="6" id="KW-0443">Lipid metabolism</keyword>
<comment type="subcellular location">
    <subcellularLocation>
        <location evidence="1">Membrane</location>
        <topology evidence="1">Multi-pass membrane protein</topology>
    </subcellularLocation>
</comment>
<dbReference type="OrthoDB" id="10020554at2759"/>
<reference evidence="12 13" key="1">
    <citation type="journal article" date="2012" name="Appl. Environ. Microbiol.">
        <title>Short-read sequencing for genomic analysis of the brown rot fungus Fibroporia radiculosa.</title>
        <authorList>
            <person name="Tang J.D."/>
            <person name="Perkins A.D."/>
            <person name="Sonstegard T.S."/>
            <person name="Schroeder S.G."/>
            <person name="Burgess S.C."/>
            <person name="Diehl S.V."/>
        </authorList>
    </citation>
    <scope>NUCLEOTIDE SEQUENCE [LARGE SCALE GENOMIC DNA]</scope>
    <source>
        <strain evidence="12 13">TFFH 294</strain>
    </source>
</reference>
<dbReference type="InterPro" id="IPR000462">
    <property type="entry name" value="CDP-OH_P_trans"/>
</dbReference>
<keyword evidence="4" id="KW-0812">Transmembrane</keyword>
<keyword evidence="8" id="KW-0594">Phospholipid biosynthesis</keyword>
<keyword evidence="9" id="KW-1208">Phospholipid metabolism</keyword>
<evidence type="ECO:0000256" key="6">
    <source>
        <dbReference type="ARBA" id="ARBA00023098"/>
    </source>
</evidence>
<evidence type="ECO:0000256" key="8">
    <source>
        <dbReference type="ARBA" id="ARBA00023209"/>
    </source>
</evidence>
<evidence type="ECO:0000256" key="11">
    <source>
        <dbReference type="SAM" id="MobiDB-lite"/>
    </source>
</evidence>
<protein>
    <recommendedName>
        <fullName evidence="14">CDP-diacylglycerol--glycerol-3-phosphate 3-phosphatidyltransferase</fullName>
    </recommendedName>
</protein>
<dbReference type="Proteomes" id="UP000006352">
    <property type="component" value="Unassembled WGS sequence"/>
</dbReference>
<dbReference type="GO" id="GO:0032049">
    <property type="term" value="P:cardiolipin biosynthetic process"/>
    <property type="evidence" value="ECO:0007669"/>
    <property type="project" value="TreeGrafter"/>
</dbReference>
<evidence type="ECO:0000313" key="12">
    <source>
        <dbReference type="EMBL" id="CCM02680.1"/>
    </source>
</evidence>
<sequence length="305" mass="33455">MLARFCPRLALRHPPPPPRRSHSLSLSRPQRYSSGNIRLQLLQPHLSKHPWTSHTRLFSVYRPLHSGGGGGDDQEPPVRDPKPQRENIYTIPNVLTVSRIAACPVLGWAILHGNFELATALLVYAGLTDTVDGYVARRFAMTSVLGSILDPAADKALMTTLTVTLAVQGMIPVPLAAIILGRDVLLSFSAFYIRYTSLPPPKTWSRYWDFSLPSAEVHPTRISKVTPAFSSPESASPADPLQINTLLQLVLMASTTVSPVLAVDISPVLTAFQWVVATTTVWSGASYLFTKDAVRVLSPRRRPPP</sequence>
<dbReference type="EMBL" id="HE797087">
    <property type="protein sequence ID" value="CCM02680.1"/>
    <property type="molecule type" value="Genomic_DNA"/>
</dbReference>
<evidence type="ECO:0000256" key="2">
    <source>
        <dbReference type="ARBA" id="ARBA00022516"/>
    </source>
</evidence>
<keyword evidence="7" id="KW-0472">Membrane</keyword>
<dbReference type="InterPro" id="IPR043130">
    <property type="entry name" value="CDP-OH_PTrfase_TM_dom"/>
</dbReference>
<dbReference type="GO" id="GO:0005739">
    <property type="term" value="C:mitochondrion"/>
    <property type="evidence" value="ECO:0007669"/>
    <property type="project" value="TreeGrafter"/>
</dbReference>
<dbReference type="Pfam" id="PF01066">
    <property type="entry name" value="CDP-OH_P_transf"/>
    <property type="match status" value="1"/>
</dbReference>
<comment type="similarity">
    <text evidence="10">Belongs to the CDP-alcohol phosphatidyltransferase class-I family.</text>
</comment>